<feature type="transmembrane region" description="Helical" evidence="7">
    <location>
        <begin position="168"/>
        <end position="188"/>
    </location>
</feature>
<feature type="transmembrane region" description="Helical" evidence="7">
    <location>
        <begin position="136"/>
        <end position="162"/>
    </location>
</feature>
<organism evidence="9 10">
    <name type="scientific">Martelella alba</name>
    <dbReference type="NCBI Taxonomy" id="2590451"/>
    <lineage>
        <taxon>Bacteria</taxon>
        <taxon>Pseudomonadati</taxon>
        <taxon>Pseudomonadota</taxon>
        <taxon>Alphaproteobacteria</taxon>
        <taxon>Hyphomicrobiales</taxon>
        <taxon>Aurantimonadaceae</taxon>
        <taxon>Martelella</taxon>
    </lineage>
</organism>
<dbReference type="AlphaFoldDB" id="A0A506U430"/>
<keyword evidence="10" id="KW-1185">Reference proteome</keyword>
<feature type="transmembrane region" description="Helical" evidence="7">
    <location>
        <begin position="6"/>
        <end position="30"/>
    </location>
</feature>
<keyword evidence="3 7" id="KW-0997">Cell inner membrane</keyword>
<feature type="transmembrane region" description="Helical" evidence="7">
    <location>
        <begin position="271"/>
        <end position="291"/>
    </location>
</feature>
<evidence type="ECO:0000256" key="7">
    <source>
        <dbReference type="RuleBase" id="RU369079"/>
    </source>
</evidence>
<evidence type="ECO:0000256" key="1">
    <source>
        <dbReference type="ARBA" id="ARBA00004429"/>
    </source>
</evidence>
<evidence type="ECO:0000259" key="8">
    <source>
        <dbReference type="Pfam" id="PF06808"/>
    </source>
</evidence>
<dbReference type="GO" id="GO:0005886">
    <property type="term" value="C:plasma membrane"/>
    <property type="evidence" value="ECO:0007669"/>
    <property type="project" value="UniProtKB-SubCell"/>
</dbReference>
<feature type="transmembrane region" description="Helical" evidence="7">
    <location>
        <begin position="240"/>
        <end position="259"/>
    </location>
</feature>
<dbReference type="Pfam" id="PF06808">
    <property type="entry name" value="DctM"/>
    <property type="match status" value="1"/>
</dbReference>
<dbReference type="PANTHER" id="PTHR33362">
    <property type="entry name" value="SIALIC ACID TRAP TRANSPORTER PERMEASE PROTEIN SIAT-RELATED"/>
    <property type="match status" value="1"/>
</dbReference>
<sequence>MTGLSFLVLLLTGMPVAFVLIGATLVFIFMSGREQLIAAIPQISFGSVENFDLLAIPLFILLGEIMNESGLTRRIITSVRVWIARLPHNLVIVNLISNLALAAIMGSATAQMAVMSRVVVPEMERDGYDRGYAASLTASAGLLGPIIPPSMLFIIFGVIAQVSIADMFMAGIVPGMTLFVLILLLAFWQAMRNHKQQGATDRLNLKQKVAATIPGLAAMSIPVVIVGGISFGVFTPTESAAAAIVVALFFAVLEFRGQTFKRLMAIIDRTVANSAIVLFLVVAAKIFGWVLTFNQVPQHVADFIVSLTDNPTVFLLLIVVFLFIVGMFLDGIAALIILTPILLPVAISQYGIDPIQFGVILAMTLVLGLLTPPVGTGLYIAAALSKVPVMRLSKLVLPYVLATLAVILAVVFIPWMVHPF</sequence>
<keyword evidence="7" id="KW-0813">Transport</keyword>
<evidence type="ECO:0000313" key="9">
    <source>
        <dbReference type="EMBL" id="TPW29143.1"/>
    </source>
</evidence>
<feature type="transmembrane region" description="Helical" evidence="7">
    <location>
        <begin position="332"/>
        <end position="352"/>
    </location>
</feature>
<evidence type="ECO:0000256" key="4">
    <source>
        <dbReference type="ARBA" id="ARBA00022692"/>
    </source>
</evidence>
<dbReference type="GO" id="GO:0022857">
    <property type="term" value="F:transmembrane transporter activity"/>
    <property type="evidence" value="ECO:0007669"/>
    <property type="project" value="UniProtKB-UniRule"/>
</dbReference>
<dbReference type="NCBIfam" id="TIGR00786">
    <property type="entry name" value="dctM"/>
    <property type="match status" value="1"/>
</dbReference>
<comment type="subcellular location">
    <subcellularLocation>
        <location evidence="1 7">Cell inner membrane</location>
        <topology evidence="1 7">Multi-pass membrane protein</topology>
    </subcellularLocation>
</comment>
<comment type="function">
    <text evidence="7">Part of the tripartite ATP-independent periplasmic (TRAP) transport system.</text>
</comment>
<dbReference type="RefSeq" id="WP_141149818.1">
    <property type="nucleotide sequence ID" value="NZ_VHLG01000010.1"/>
</dbReference>
<feature type="domain" description="TRAP C4-dicarboxylate transport system permease DctM subunit" evidence="8">
    <location>
        <begin position="5"/>
        <end position="416"/>
    </location>
</feature>
<reference evidence="9 10" key="1">
    <citation type="submission" date="2019-06" db="EMBL/GenBank/DDBJ databases">
        <authorList>
            <person name="Li M."/>
        </authorList>
    </citation>
    <scope>NUCLEOTIDE SEQUENCE [LARGE SCALE GENOMIC DNA]</scope>
    <source>
        <strain evidence="9 10">BGMRC2036</strain>
    </source>
</reference>
<dbReference type="EMBL" id="VHLG01000010">
    <property type="protein sequence ID" value="TPW29143.1"/>
    <property type="molecule type" value="Genomic_DNA"/>
</dbReference>
<keyword evidence="4 7" id="KW-0812">Transmembrane</keyword>
<comment type="similarity">
    <text evidence="7">Belongs to the TRAP transporter large permease family.</text>
</comment>
<gene>
    <name evidence="9" type="ORF">FJU08_14930</name>
</gene>
<keyword evidence="2" id="KW-1003">Cell membrane</keyword>
<proteinExistence type="inferred from homology"/>
<feature type="transmembrane region" description="Helical" evidence="7">
    <location>
        <begin position="396"/>
        <end position="417"/>
    </location>
</feature>
<dbReference type="OrthoDB" id="7374726at2"/>
<comment type="subunit">
    <text evidence="7">The complex comprises the extracytoplasmic solute receptor protein and the two transmembrane proteins.</text>
</comment>
<comment type="caution">
    <text evidence="9">The sequence shown here is derived from an EMBL/GenBank/DDBJ whole genome shotgun (WGS) entry which is preliminary data.</text>
</comment>
<dbReference type="PANTHER" id="PTHR33362:SF2">
    <property type="entry name" value="TRAP TRANSPORTER LARGE PERMEASE PROTEIN"/>
    <property type="match status" value="1"/>
</dbReference>
<feature type="transmembrane region" description="Helical" evidence="7">
    <location>
        <begin position="303"/>
        <end position="325"/>
    </location>
</feature>
<evidence type="ECO:0000256" key="3">
    <source>
        <dbReference type="ARBA" id="ARBA00022519"/>
    </source>
</evidence>
<feature type="transmembrane region" description="Helical" evidence="7">
    <location>
        <begin position="209"/>
        <end position="234"/>
    </location>
</feature>
<evidence type="ECO:0000256" key="2">
    <source>
        <dbReference type="ARBA" id="ARBA00022475"/>
    </source>
</evidence>
<keyword evidence="5 7" id="KW-1133">Transmembrane helix</keyword>
<evidence type="ECO:0000256" key="6">
    <source>
        <dbReference type="ARBA" id="ARBA00023136"/>
    </source>
</evidence>
<dbReference type="PIRSF" id="PIRSF006066">
    <property type="entry name" value="HI0050"/>
    <property type="match status" value="1"/>
</dbReference>
<evidence type="ECO:0000313" key="10">
    <source>
        <dbReference type="Proteomes" id="UP000318801"/>
    </source>
</evidence>
<dbReference type="Proteomes" id="UP000318801">
    <property type="component" value="Unassembled WGS sequence"/>
</dbReference>
<keyword evidence="6 7" id="KW-0472">Membrane</keyword>
<feature type="transmembrane region" description="Helical" evidence="7">
    <location>
        <begin position="358"/>
        <end position="384"/>
    </location>
</feature>
<name>A0A506U430_9HYPH</name>
<evidence type="ECO:0000256" key="5">
    <source>
        <dbReference type="ARBA" id="ARBA00022989"/>
    </source>
</evidence>
<accession>A0A506U430</accession>
<feature type="transmembrane region" description="Helical" evidence="7">
    <location>
        <begin position="91"/>
        <end position="115"/>
    </location>
</feature>
<dbReference type="InterPro" id="IPR004681">
    <property type="entry name" value="TRAP_DctM"/>
</dbReference>
<protein>
    <recommendedName>
        <fullName evidence="7">TRAP transporter large permease protein</fullName>
    </recommendedName>
</protein>
<dbReference type="InterPro" id="IPR010656">
    <property type="entry name" value="DctM"/>
</dbReference>